<gene>
    <name evidence="1" type="ORF">CEURO_LOCUS12461</name>
</gene>
<dbReference type="GO" id="GO:0008418">
    <property type="term" value="F:protein-N-terminal asparagine amidohydrolase activity"/>
    <property type="evidence" value="ECO:0007669"/>
    <property type="project" value="InterPro"/>
</dbReference>
<organism evidence="1 2">
    <name type="scientific">Cuscuta europaea</name>
    <name type="common">European dodder</name>
    <dbReference type="NCBI Taxonomy" id="41803"/>
    <lineage>
        <taxon>Eukaryota</taxon>
        <taxon>Viridiplantae</taxon>
        <taxon>Streptophyta</taxon>
        <taxon>Embryophyta</taxon>
        <taxon>Tracheophyta</taxon>
        <taxon>Spermatophyta</taxon>
        <taxon>Magnoliopsida</taxon>
        <taxon>eudicotyledons</taxon>
        <taxon>Gunneridae</taxon>
        <taxon>Pentapetalae</taxon>
        <taxon>asterids</taxon>
        <taxon>lamiids</taxon>
        <taxon>Solanales</taxon>
        <taxon>Convolvulaceae</taxon>
        <taxon>Cuscuteae</taxon>
        <taxon>Cuscuta</taxon>
        <taxon>Cuscuta subgen. Cuscuta</taxon>
    </lineage>
</organism>
<reference evidence="1" key="1">
    <citation type="submission" date="2022-07" db="EMBL/GenBank/DDBJ databases">
        <authorList>
            <person name="Macas J."/>
            <person name="Novak P."/>
            <person name="Neumann P."/>
        </authorList>
    </citation>
    <scope>NUCLEOTIDE SEQUENCE</scope>
</reference>
<proteinExistence type="predicted"/>
<evidence type="ECO:0000313" key="2">
    <source>
        <dbReference type="Proteomes" id="UP001152484"/>
    </source>
</evidence>
<protein>
    <submittedName>
        <fullName evidence="1">Uncharacterized protein</fullName>
    </submittedName>
</protein>
<dbReference type="InterPro" id="IPR026750">
    <property type="entry name" value="NTAN1"/>
</dbReference>
<dbReference type="Proteomes" id="UP001152484">
    <property type="component" value="Unassembled WGS sequence"/>
</dbReference>
<dbReference type="GO" id="GO:0005634">
    <property type="term" value="C:nucleus"/>
    <property type="evidence" value="ECO:0007669"/>
    <property type="project" value="TreeGrafter"/>
</dbReference>
<dbReference type="AlphaFoldDB" id="A0A9P0Z8L4"/>
<accession>A0A9P0Z8L4</accession>
<keyword evidence="2" id="KW-1185">Reference proteome</keyword>
<dbReference type="GO" id="GO:0006511">
    <property type="term" value="P:ubiquitin-dependent protein catabolic process"/>
    <property type="evidence" value="ECO:0007669"/>
    <property type="project" value="TreeGrafter"/>
</dbReference>
<comment type="caution">
    <text evidence="1">The sequence shown here is derived from an EMBL/GenBank/DDBJ whole genome shotgun (WGS) entry which is preliminary data.</text>
</comment>
<dbReference type="OrthoDB" id="539995at2759"/>
<dbReference type="PANTHER" id="PTHR12498:SF0">
    <property type="entry name" value="PROTEIN N-TERMINAL ASPARAGINE AMIDOHYDROLASE"/>
    <property type="match status" value="1"/>
</dbReference>
<sequence>MDVPEIIDNGLTQMLSSIIDQESDEILDVHLINGQNTVPREANNTGRIEGVSMELCESIIQFLCKSNKRFSIKTLHILDRNTVHDERGNAYPIFSGFLVETATGSIFPATFDKTIYPDATVRAARLMTSHGTYKRLLETYETMSDKYVIAPCSW</sequence>
<dbReference type="PANTHER" id="PTHR12498">
    <property type="entry name" value="N-TERMINAL ASPARAGINE AMIDOHYDROLASE"/>
    <property type="match status" value="1"/>
</dbReference>
<dbReference type="Pfam" id="PF14736">
    <property type="entry name" value="N_Asn_amidohyd"/>
    <property type="match status" value="1"/>
</dbReference>
<name>A0A9P0Z8L4_CUSEU</name>
<evidence type="ECO:0000313" key="1">
    <source>
        <dbReference type="EMBL" id="CAH9093831.1"/>
    </source>
</evidence>
<dbReference type="EMBL" id="CAMAPE010000031">
    <property type="protein sequence ID" value="CAH9093831.1"/>
    <property type="molecule type" value="Genomic_DNA"/>
</dbReference>